<dbReference type="EnsemblMetazoa" id="BGLB021665-RA">
    <property type="protein sequence ID" value="BGLB021665-PA"/>
    <property type="gene ID" value="BGLB021665"/>
</dbReference>
<dbReference type="RefSeq" id="XP_013089195.2">
    <property type="nucleotide sequence ID" value="XM_013233741.2"/>
</dbReference>
<dbReference type="Proteomes" id="UP000076420">
    <property type="component" value="Unassembled WGS sequence"/>
</dbReference>
<name>A0A2C9KNA3_BIOGL</name>
<dbReference type="InterPro" id="IPR052281">
    <property type="entry name" value="GAREM"/>
</dbReference>
<evidence type="ECO:0000313" key="4">
    <source>
        <dbReference type="EnsemblMetazoa" id="BGLB021665-PB"/>
    </source>
</evidence>
<dbReference type="VEuPathDB" id="VectorBase:BGLAX_045512"/>
<proteinExistence type="predicted"/>
<feature type="compositionally biased region" description="Polar residues" evidence="2">
    <location>
        <begin position="1"/>
        <end position="18"/>
    </location>
</feature>
<dbReference type="PANTHER" id="PTHR14454">
    <property type="entry name" value="GRB2-ASSOCIATED AND REGULATOR OF MAPK PROTEIN FAMILY MEMBER"/>
    <property type="match status" value="1"/>
</dbReference>
<keyword evidence="1" id="KW-0597">Phosphoprotein</keyword>
<feature type="region of interest" description="Disordered" evidence="2">
    <location>
        <begin position="1"/>
        <end position="21"/>
    </location>
</feature>
<dbReference type="Pfam" id="PF12736">
    <property type="entry name" value="CABIT"/>
    <property type="match status" value="1"/>
</dbReference>
<reference evidence="4" key="1">
    <citation type="submission" date="2020-05" db="UniProtKB">
        <authorList>
            <consortium name="EnsemblMetazoa"/>
        </authorList>
    </citation>
    <scope>IDENTIFICATION</scope>
    <source>
        <strain evidence="4">BB02</strain>
    </source>
</reference>
<feature type="domain" description="CABIT" evidence="3">
    <location>
        <begin position="249"/>
        <end position="486"/>
    </location>
</feature>
<organism evidence="4 5">
    <name type="scientific">Biomphalaria glabrata</name>
    <name type="common">Bloodfluke planorb</name>
    <name type="synonym">Freshwater snail</name>
    <dbReference type="NCBI Taxonomy" id="6526"/>
    <lineage>
        <taxon>Eukaryota</taxon>
        <taxon>Metazoa</taxon>
        <taxon>Spiralia</taxon>
        <taxon>Lophotrochozoa</taxon>
        <taxon>Mollusca</taxon>
        <taxon>Gastropoda</taxon>
        <taxon>Heterobranchia</taxon>
        <taxon>Euthyneura</taxon>
        <taxon>Panpulmonata</taxon>
        <taxon>Hygrophila</taxon>
        <taxon>Lymnaeoidea</taxon>
        <taxon>Planorbidae</taxon>
        <taxon>Biomphalaria</taxon>
    </lineage>
</organism>
<dbReference type="VEuPathDB" id="VectorBase:BGLB021665"/>
<dbReference type="RefSeq" id="XP_013089194.2">
    <property type="nucleotide sequence ID" value="XM_013233740.2"/>
</dbReference>
<protein>
    <recommendedName>
        <fullName evidence="3">CABIT domain-containing protein</fullName>
    </recommendedName>
</protein>
<evidence type="ECO:0000256" key="2">
    <source>
        <dbReference type="SAM" id="MobiDB-lite"/>
    </source>
</evidence>
<feature type="compositionally biased region" description="Polar residues" evidence="2">
    <location>
        <begin position="113"/>
        <end position="132"/>
    </location>
</feature>
<evidence type="ECO:0000259" key="3">
    <source>
        <dbReference type="Pfam" id="PF12736"/>
    </source>
</evidence>
<evidence type="ECO:0000256" key="1">
    <source>
        <dbReference type="ARBA" id="ARBA00022553"/>
    </source>
</evidence>
<dbReference type="KEGG" id="bgt:106073236"/>
<feature type="region of interest" description="Disordered" evidence="2">
    <location>
        <begin position="111"/>
        <end position="132"/>
    </location>
</feature>
<evidence type="ECO:0000313" key="5">
    <source>
        <dbReference type="Proteomes" id="UP000076420"/>
    </source>
</evidence>
<gene>
    <name evidence="4" type="primary">106073236</name>
</gene>
<accession>A0A2C9KNA3</accession>
<dbReference type="AlphaFoldDB" id="A0A2C9KNA3"/>
<sequence>MLKWTKQGQFKGNQGSRSDSGEYDSVFTTFTIQDTKEGSRHCSLSADVIDSIQLWNGEFQSQACTGEYSQILEDHQHLRRQARNKELRTLSDCSSVHCGLTSCFLASRRSAPAPQTRSKASETSIDHSTLSNLKTPLSNKTYKTPFSERITDNRRRAIIVTASESDIIVQRPRSLSVPRKMASALPDITGSTILGPEVAWDEDNLSLSQLVNKDCFPCICCYEENVQEVDGHWDKLAPGLKIYSRQPVLMHTSVSQKQARARTIFKDPSGTYYEVGQTMIIPGDYQGWFELVPSDFTRASCFLSIAEIAKVMPKKFFTRSNVKAIRMEGEGESQKFLERKIPAGSVLDVKGTFTAKWKTTAETGLLKKKKKEWEFQEVTYLKCSDHEQCELLIPLTHRGKFNAIYEKGQLTQNAVYSIKDILSDLSLPVKVRLLFGKAPVVPCIFTGMLIIRSAHVMDSVVGSTILNTRNVLFEMPVSSPVKVKYVSDDQVFREMTTYKDAQKLCKKYAQVFSSMIKLAPDMDTGQKVILHVPTDPSLMRQIDESLRALDLITDISLTNEPKDHLLDTGSMDSGDQVVIPPSGSLTEITEYKGRESHTFV</sequence>
<dbReference type="InterPro" id="IPR025946">
    <property type="entry name" value="CABIT_dom"/>
</dbReference>
<dbReference type="EnsemblMetazoa" id="BGLB021665-RB">
    <property type="protein sequence ID" value="BGLB021665-PB"/>
    <property type="gene ID" value="BGLB021665"/>
</dbReference>
<dbReference type="OrthoDB" id="6076990at2759"/>
<dbReference type="PANTHER" id="PTHR14454:SF11">
    <property type="entry name" value="SERRANO, ISOFORM F"/>
    <property type="match status" value="1"/>
</dbReference>